<keyword evidence="3 8" id="KW-0812">Transmembrane</keyword>
<keyword evidence="4" id="KW-0547">Nucleotide-binding</keyword>
<dbReference type="STRING" id="479432.Sros_1609"/>
<protein>
    <recommendedName>
        <fullName evidence="9">Pycsar effector protein domain-containing protein</fullName>
    </recommendedName>
</protein>
<evidence type="ECO:0000256" key="2">
    <source>
        <dbReference type="ARBA" id="ARBA00022475"/>
    </source>
</evidence>
<keyword evidence="7 8" id="KW-0472">Membrane</keyword>
<dbReference type="AlphaFoldDB" id="D2ARS2"/>
<organism evidence="10 11">
    <name type="scientific">Streptosporangium roseum (strain ATCC 12428 / DSM 43021 / JCM 3005 / KCTC 9067 / NCIMB 10171 / NRRL 2505 / NI 9100)</name>
    <dbReference type="NCBI Taxonomy" id="479432"/>
    <lineage>
        <taxon>Bacteria</taxon>
        <taxon>Bacillati</taxon>
        <taxon>Actinomycetota</taxon>
        <taxon>Actinomycetes</taxon>
        <taxon>Streptosporangiales</taxon>
        <taxon>Streptosporangiaceae</taxon>
        <taxon>Streptosporangium</taxon>
    </lineage>
</organism>
<feature type="transmembrane region" description="Helical" evidence="8">
    <location>
        <begin position="148"/>
        <end position="167"/>
    </location>
</feature>
<reference evidence="10 11" key="1">
    <citation type="journal article" date="2010" name="Stand. Genomic Sci.">
        <title>Complete genome sequence of Streptosporangium roseum type strain (NI 9100).</title>
        <authorList>
            <person name="Nolan M."/>
            <person name="Sikorski J."/>
            <person name="Jando M."/>
            <person name="Lucas S."/>
            <person name="Lapidus A."/>
            <person name="Glavina Del Rio T."/>
            <person name="Chen F."/>
            <person name="Tice H."/>
            <person name="Pitluck S."/>
            <person name="Cheng J.F."/>
            <person name="Chertkov O."/>
            <person name="Sims D."/>
            <person name="Meincke L."/>
            <person name="Brettin T."/>
            <person name="Han C."/>
            <person name="Detter J.C."/>
            <person name="Bruce D."/>
            <person name="Goodwin L."/>
            <person name="Land M."/>
            <person name="Hauser L."/>
            <person name="Chang Y.J."/>
            <person name="Jeffries C.D."/>
            <person name="Ivanova N."/>
            <person name="Mavromatis K."/>
            <person name="Mikhailova N."/>
            <person name="Chen A."/>
            <person name="Palaniappan K."/>
            <person name="Chain P."/>
            <person name="Rohde M."/>
            <person name="Goker M."/>
            <person name="Bristow J."/>
            <person name="Eisen J.A."/>
            <person name="Markowitz V."/>
            <person name="Hugenholtz P."/>
            <person name="Kyrpides N.C."/>
            <person name="Klenk H.P."/>
        </authorList>
    </citation>
    <scope>NUCLEOTIDE SEQUENCE [LARGE SCALE GENOMIC DNA]</scope>
    <source>
        <strain evidence="11">ATCC 12428 / DSM 43021 / JCM 3005 / NI 9100</strain>
    </source>
</reference>
<evidence type="ECO:0000256" key="3">
    <source>
        <dbReference type="ARBA" id="ARBA00022692"/>
    </source>
</evidence>
<dbReference type="RefSeq" id="WP_012888346.1">
    <property type="nucleotide sequence ID" value="NC_013595.1"/>
</dbReference>
<evidence type="ECO:0000256" key="6">
    <source>
        <dbReference type="ARBA" id="ARBA00023118"/>
    </source>
</evidence>
<keyword evidence="2" id="KW-1003">Cell membrane</keyword>
<dbReference type="GO" id="GO:0005886">
    <property type="term" value="C:plasma membrane"/>
    <property type="evidence" value="ECO:0007669"/>
    <property type="project" value="UniProtKB-SubCell"/>
</dbReference>
<evidence type="ECO:0000256" key="5">
    <source>
        <dbReference type="ARBA" id="ARBA00022989"/>
    </source>
</evidence>
<keyword evidence="11" id="KW-1185">Reference proteome</keyword>
<comment type="subcellular location">
    <subcellularLocation>
        <location evidence="1">Cell membrane</location>
    </subcellularLocation>
</comment>
<gene>
    <name evidence="10" type="ordered locus">Sros_1609</name>
</gene>
<dbReference type="EMBL" id="CP001814">
    <property type="protein sequence ID" value="ACZ84601.1"/>
    <property type="molecule type" value="Genomic_DNA"/>
</dbReference>
<dbReference type="Proteomes" id="UP000002029">
    <property type="component" value="Chromosome"/>
</dbReference>
<dbReference type="eggNOG" id="ENOG5033BUI">
    <property type="taxonomic scope" value="Bacteria"/>
</dbReference>
<keyword evidence="5 8" id="KW-1133">Transmembrane helix</keyword>
<evidence type="ECO:0000259" key="9">
    <source>
        <dbReference type="Pfam" id="PF18967"/>
    </source>
</evidence>
<evidence type="ECO:0000313" key="10">
    <source>
        <dbReference type="EMBL" id="ACZ84601.1"/>
    </source>
</evidence>
<evidence type="ECO:0000256" key="8">
    <source>
        <dbReference type="SAM" id="Phobius"/>
    </source>
</evidence>
<keyword evidence="6" id="KW-0051">Antiviral defense</keyword>
<accession>D2ARS2</accession>
<proteinExistence type="predicted"/>
<dbReference type="GO" id="GO:0051607">
    <property type="term" value="P:defense response to virus"/>
    <property type="evidence" value="ECO:0007669"/>
    <property type="project" value="UniProtKB-KW"/>
</dbReference>
<feature type="transmembrane region" description="Helical" evidence="8">
    <location>
        <begin position="61"/>
        <end position="83"/>
    </location>
</feature>
<evidence type="ECO:0000313" key="11">
    <source>
        <dbReference type="Proteomes" id="UP000002029"/>
    </source>
</evidence>
<dbReference type="Pfam" id="PF18967">
    <property type="entry name" value="PycTM"/>
    <property type="match status" value="1"/>
</dbReference>
<dbReference type="GO" id="GO:0000166">
    <property type="term" value="F:nucleotide binding"/>
    <property type="evidence" value="ECO:0007669"/>
    <property type="project" value="UniProtKB-KW"/>
</dbReference>
<evidence type="ECO:0000256" key="4">
    <source>
        <dbReference type="ARBA" id="ARBA00022741"/>
    </source>
</evidence>
<name>D2ARS2_STRRD</name>
<dbReference type="KEGG" id="sro:Sros_1609"/>
<evidence type="ECO:0000256" key="1">
    <source>
        <dbReference type="ARBA" id="ARBA00004236"/>
    </source>
</evidence>
<dbReference type="HOGENOM" id="CLU_1615589_0_0_11"/>
<evidence type="ECO:0000256" key="7">
    <source>
        <dbReference type="ARBA" id="ARBA00023136"/>
    </source>
</evidence>
<feature type="domain" description="Pycsar effector protein" evidence="9">
    <location>
        <begin position="10"/>
        <end position="162"/>
    </location>
</feature>
<dbReference type="InterPro" id="IPR043760">
    <property type="entry name" value="PycTM_dom"/>
</dbReference>
<sequence length="168" mass="18689">MAKHDPVENAWKIHQSLSDWTGKVDSKASFALTMESIVLATILGLSGAGRRFSNLHEWWTAVPFWLGVAALALSVLMSISVVAPRIRTGYVKAEAERNFIYFGHLQHWQPGDLVNELSRTDPLPNLCRQIVNMSRIAWVKHRRVQQSFYTATAGAGLVAAAGILSQYQ</sequence>